<proteinExistence type="predicted"/>
<feature type="region of interest" description="Disordered" evidence="1">
    <location>
        <begin position="75"/>
        <end position="104"/>
    </location>
</feature>
<dbReference type="Proteomes" id="UP000242699">
    <property type="component" value="Unassembled WGS sequence"/>
</dbReference>
<gene>
    <name evidence="2" type="ORF">C7B43_07380</name>
</gene>
<dbReference type="AlphaFoldDB" id="A0A2T2X6G2"/>
<evidence type="ECO:0000313" key="3">
    <source>
        <dbReference type="Proteomes" id="UP000242699"/>
    </source>
</evidence>
<sequence length="104" mass="11034">MRFQTPVLIRRPEGKRLQTGADSVCVEPMSSPAGWVDPLFAAAQFGERPNMGSLAPTGVRLDCLGQTSIQIITQSASKTGEQGPGQRTFDEIPAKPLCPGHGQG</sequence>
<name>A0A2T2X6G2_9FIRM</name>
<protein>
    <submittedName>
        <fullName evidence="2">Uncharacterized protein</fullName>
    </submittedName>
</protein>
<dbReference type="EMBL" id="PXYT01000013">
    <property type="protein sequence ID" value="PSR30094.1"/>
    <property type="molecule type" value="Genomic_DNA"/>
</dbReference>
<accession>A0A2T2X6G2</accession>
<reference evidence="2 3" key="1">
    <citation type="journal article" date="2014" name="BMC Genomics">
        <title>Comparison of environmental and isolate Sulfobacillus genomes reveals diverse carbon, sulfur, nitrogen, and hydrogen metabolisms.</title>
        <authorList>
            <person name="Justice N.B."/>
            <person name="Norman A."/>
            <person name="Brown C.T."/>
            <person name="Singh A."/>
            <person name="Thomas B.C."/>
            <person name="Banfield J.F."/>
        </authorList>
    </citation>
    <scope>NUCLEOTIDE SEQUENCE [LARGE SCALE GENOMIC DNA]</scope>
    <source>
        <strain evidence="2">AMDSBA1</strain>
    </source>
</reference>
<organism evidence="2 3">
    <name type="scientific">Sulfobacillus benefaciens</name>
    <dbReference type="NCBI Taxonomy" id="453960"/>
    <lineage>
        <taxon>Bacteria</taxon>
        <taxon>Bacillati</taxon>
        <taxon>Bacillota</taxon>
        <taxon>Clostridia</taxon>
        <taxon>Eubacteriales</taxon>
        <taxon>Clostridiales Family XVII. Incertae Sedis</taxon>
        <taxon>Sulfobacillus</taxon>
    </lineage>
</organism>
<evidence type="ECO:0000313" key="2">
    <source>
        <dbReference type="EMBL" id="PSR30094.1"/>
    </source>
</evidence>
<comment type="caution">
    <text evidence="2">The sequence shown here is derived from an EMBL/GenBank/DDBJ whole genome shotgun (WGS) entry which is preliminary data.</text>
</comment>
<evidence type="ECO:0000256" key="1">
    <source>
        <dbReference type="SAM" id="MobiDB-lite"/>
    </source>
</evidence>